<evidence type="ECO:0000259" key="2">
    <source>
        <dbReference type="Pfam" id="PF00501"/>
    </source>
</evidence>
<dbReference type="InterPro" id="IPR042099">
    <property type="entry name" value="ANL_N_sf"/>
</dbReference>
<feature type="transmembrane region" description="Helical" evidence="1">
    <location>
        <begin position="251"/>
        <end position="273"/>
    </location>
</feature>
<dbReference type="Pfam" id="PF13193">
    <property type="entry name" value="AMP-binding_C"/>
    <property type="match status" value="1"/>
</dbReference>
<dbReference type="InterPro" id="IPR025110">
    <property type="entry name" value="AMP-bd_C"/>
</dbReference>
<dbReference type="Gene3D" id="3.30.300.30">
    <property type="match status" value="1"/>
</dbReference>
<dbReference type="PANTHER" id="PTHR43767:SF1">
    <property type="entry name" value="NONRIBOSOMAL PEPTIDE SYNTHASE PES1 (EUROFUNG)-RELATED"/>
    <property type="match status" value="1"/>
</dbReference>
<dbReference type="InterPro" id="IPR000873">
    <property type="entry name" value="AMP-dep_synth/lig_dom"/>
</dbReference>
<dbReference type="Gene3D" id="3.40.50.12780">
    <property type="entry name" value="N-terminal domain of ligase-like"/>
    <property type="match status" value="1"/>
</dbReference>
<dbReference type="PANTHER" id="PTHR43767">
    <property type="entry name" value="LONG-CHAIN-FATTY-ACID--COA LIGASE"/>
    <property type="match status" value="1"/>
</dbReference>
<dbReference type="PROSITE" id="PS00455">
    <property type="entry name" value="AMP_BINDING"/>
    <property type="match status" value="1"/>
</dbReference>
<dbReference type="Pfam" id="PF00501">
    <property type="entry name" value="AMP-binding"/>
    <property type="match status" value="1"/>
</dbReference>
<proteinExistence type="predicted"/>
<organism evidence="4 5">
    <name type="scientific">Acidiphilium iwatense</name>
    <dbReference type="NCBI Taxonomy" id="768198"/>
    <lineage>
        <taxon>Bacteria</taxon>
        <taxon>Pseudomonadati</taxon>
        <taxon>Pseudomonadota</taxon>
        <taxon>Alphaproteobacteria</taxon>
        <taxon>Acetobacterales</taxon>
        <taxon>Acidocellaceae</taxon>
        <taxon>Acidiphilium</taxon>
    </lineage>
</organism>
<keyword evidence="1" id="KW-1133">Transmembrane helix</keyword>
<keyword evidence="5" id="KW-1185">Reference proteome</keyword>
<evidence type="ECO:0000313" key="5">
    <source>
        <dbReference type="Proteomes" id="UP001521209"/>
    </source>
</evidence>
<evidence type="ECO:0000256" key="1">
    <source>
        <dbReference type="SAM" id="Phobius"/>
    </source>
</evidence>
<accession>A0ABS9DYL2</accession>
<name>A0ABS9DYL2_9PROT</name>
<dbReference type="GO" id="GO:0016874">
    <property type="term" value="F:ligase activity"/>
    <property type="evidence" value="ECO:0007669"/>
    <property type="project" value="UniProtKB-KW"/>
</dbReference>
<comment type="caution">
    <text evidence="4">The sequence shown here is derived from an EMBL/GenBank/DDBJ whole genome shotgun (WGS) entry which is preliminary data.</text>
</comment>
<dbReference type="Proteomes" id="UP001521209">
    <property type="component" value="Unassembled WGS sequence"/>
</dbReference>
<gene>
    <name evidence="4" type="ORF">L2A60_11195</name>
</gene>
<evidence type="ECO:0000259" key="3">
    <source>
        <dbReference type="Pfam" id="PF13193"/>
    </source>
</evidence>
<dbReference type="EMBL" id="JAKGBZ010000020">
    <property type="protein sequence ID" value="MCF3947240.1"/>
    <property type="molecule type" value="Genomic_DNA"/>
</dbReference>
<feature type="domain" description="AMP-dependent synthetase/ligase" evidence="2">
    <location>
        <begin position="25"/>
        <end position="410"/>
    </location>
</feature>
<dbReference type="CDD" id="cd05936">
    <property type="entry name" value="FC-FACS_FadD_like"/>
    <property type="match status" value="1"/>
</dbReference>
<keyword evidence="1" id="KW-0812">Transmembrane</keyword>
<reference evidence="4 5" key="1">
    <citation type="submission" date="2022-01" db="EMBL/GenBank/DDBJ databases">
        <authorList>
            <person name="Won M."/>
            <person name="Kim S.-J."/>
            <person name="Kwon S.-W."/>
        </authorList>
    </citation>
    <scope>NUCLEOTIDE SEQUENCE [LARGE SCALE GENOMIC DNA]</scope>
    <source>
        <strain evidence="4 5">KCTC 23505</strain>
    </source>
</reference>
<dbReference type="RefSeq" id="WP_235704467.1">
    <property type="nucleotide sequence ID" value="NZ_JAKGBZ010000020.1"/>
</dbReference>
<dbReference type="InterPro" id="IPR045851">
    <property type="entry name" value="AMP-bd_C_sf"/>
</dbReference>
<dbReference type="InterPro" id="IPR050237">
    <property type="entry name" value="ATP-dep_AMP-bd_enzyme"/>
</dbReference>
<feature type="domain" description="AMP-binding enzyme C-terminal" evidence="3">
    <location>
        <begin position="461"/>
        <end position="535"/>
    </location>
</feature>
<dbReference type="SUPFAM" id="SSF56801">
    <property type="entry name" value="Acetyl-CoA synthetase-like"/>
    <property type="match status" value="1"/>
</dbReference>
<sequence length="552" mass="59425">MNDLAAPRPVAEFTAVARPAGTMLDDAARRFGTRPAIDFLGRGWNWGEIAALADRAAAGLQKLGVAKGTRVGLCLPNTPYFVVMYFAILKAGGTVVNYNPLYTEREIAAQVRDSGTTIMVSLDVAMIHEKIGKLAANGLFQRVIVCSMAAALPPLKGLLFRLFKSKELAKIPAGLPYLRFETLISGAAKPSPVAIDPENDIATLQYTGGTTGVPKAAMLTHANITANVQQVLAGSPPMDEGAERIMGILPFFHVFAMTAVMNFGVSIGAELILMPRLDMKMLMAAIARKRPTIMPGVPTLYTAICNAAGEGKDLSFIKFCISGGAPISIEGAERFERLSKCAVLEGYGLSETSPVVTATPPSGVRRGSVGTPLPGTIVEIRDPEHPERLMPQGERGEICVRGPQVMKGYYNRPDETAKVFVDGALRTGDIGYLDADNYLFIVDRIKDLILCGGYNVYPRVIEEAAYQHPSVQDAIAIGIPDTYRGQAPKLFVTLRPGTKATPEEILAFLKDHLNKIEIPKSVEIRETLPKTMVGKLSKKELVAEEAAKTAKS</sequence>
<protein>
    <submittedName>
        <fullName evidence="4">Long-chain fatty acid--CoA ligase</fullName>
    </submittedName>
</protein>
<keyword evidence="4" id="KW-0436">Ligase</keyword>
<keyword evidence="1" id="KW-0472">Membrane</keyword>
<dbReference type="InterPro" id="IPR020845">
    <property type="entry name" value="AMP-binding_CS"/>
</dbReference>
<evidence type="ECO:0000313" key="4">
    <source>
        <dbReference type="EMBL" id="MCF3947240.1"/>
    </source>
</evidence>